<proteinExistence type="predicted"/>
<sequence>MTTWTGKTKAVDAASALQNEIRGKNVLVTGVSPKSLGAETVRVLAPYALSVILAGRSQSKIDETIVAVKAQTPTASLKSVILDLASIESIKQAAAEVNALAIPIHVVINNAASAQHKTIVKTADGFEAQFGINHLGHFLFTSLIMPSVRRAVGNVHGFPPRIVVVASSAHSSMPGAIRFDDIFFEKRPEEYNTMVAYAASKTANIQFVRLFAKKLAPEGIIAFSLHPGGILETGMGSVPTVEELHSWGLVDKNGKPYRDDTFKTIEEGTSTQVIAAFDPNLKERSGVYLLDGVPHDDLVAEYASDDAVAERLWVLSEKLIGQPFDVKR</sequence>
<evidence type="ECO:0000313" key="1">
    <source>
        <dbReference type="EMBL" id="KAI0050292.1"/>
    </source>
</evidence>
<evidence type="ECO:0000313" key="2">
    <source>
        <dbReference type="Proteomes" id="UP000814033"/>
    </source>
</evidence>
<reference evidence="1" key="2">
    <citation type="journal article" date="2022" name="New Phytol.">
        <title>Evolutionary transition to the ectomycorrhizal habit in the genomes of a hyperdiverse lineage of mushroom-forming fungi.</title>
        <authorList>
            <person name="Looney B."/>
            <person name="Miyauchi S."/>
            <person name="Morin E."/>
            <person name="Drula E."/>
            <person name="Courty P.E."/>
            <person name="Kohler A."/>
            <person name="Kuo A."/>
            <person name="LaButti K."/>
            <person name="Pangilinan J."/>
            <person name="Lipzen A."/>
            <person name="Riley R."/>
            <person name="Andreopoulos W."/>
            <person name="He G."/>
            <person name="Johnson J."/>
            <person name="Nolan M."/>
            <person name="Tritt A."/>
            <person name="Barry K.W."/>
            <person name="Grigoriev I.V."/>
            <person name="Nagy L.G."/>
            <person name="Hibbett D."/>
            <person name="Henrissat B."/>
            <person name="Matheny P.B."/>
            <person name="Labbe J."/>
            <person name="Martin F.M."/>
        </authorList>
    </citation>
    <scope>NUCLEOTIDE SEQUENCE</scope>
    <source>
        <strain evidence="1">FP105234-sp</strain>
    </source>
</reference>
<keyword evidence="2" id="KW-1185">Reference proteome</keyword>
<name>A0ACB8S2G7_9AGAM</name>
<protein>
    <submittedName>
        <fullName evidence="1">NAD(P)-binding protein</fullName>
    </submittedName>
</protein>
<gene>
    <name evidence="1" type="ORF">FA95DRAFT_1676837</name>
</gene>
<comment type="caution">
    <text evidence="1">The sequence shown here is derived from an EMBL/GenBank/DDBJ whole genome shotgun (WGS) entry which is preliminary data.</text>
</comment>
<reference evidence="1" key="1">
    <citation type="submission" date="2021-02" db="EMBL/GenBank/DDBJ databases">
        <authorList>
            <consortium name="DOE Joint Genome Institute"/>
            <person name="Ahrendt S."/>
            <person name="Looney B.P."/>
            <person name="Miyauchi S."/>
            <person name="Morin E."/>
            <person name="Drula E."/>
            <person name="Courty P.E."/>
            <person name="Chicoki N."/>
            <person name="Fauchery L."/>
            <person name="Kohler A."/>
            <person name="Kuo A."/>
            <person name="Labutti K."/>
            <person name="Pangilinan J."/>
            <person name="Lipzen A."/>
            <person name="Riley R."/>
            <person name="Andreopoulos W."/>
            <person name="He G."/>
            <person name="Johnson J."/>
            <person name="Barry K.W."/>
            <person name="Grigoriev I.V."/>
            <person name="Nagy L."/>
            <person name="Hibbett D."/>
            <person name="Henrissat B."/>
            <person name="Matheny P.B."/>
            <person name="Labbe J."/>
            <person name="Martin F."/>
        </authorList>
    </citation>
    <scope>NUCLEOTIDE SEQUENCE</scope>
    <source>
        <strain evidence="1">FP105234-sp</strain>
    </source>
</reference>
<accession>A0ACB8S2G7</accession>
<dbReference type="EMBL" id="MU275863">
    <property type="protein sequence ID" value="KAI0050292.1"/>
    <property type="molecule type" value="Genomic_DNA"/>
</dbReference>
<organism evidence="1 2">
    <name type="scientific">Auriscalpium vulgare</name>
    <dbReference type="NCBI Taxonomy" id="40419"/>
    <lineage>
        <taxon>Eukaryota</taxon>
        <taxon>Fungi</taxon>
        <taxon>Dikarya</taxon>
        <taxon>Basidiomycota</taxon>
        <taxon>Agaricomycotina</taxon>
        <taxon>Agaricomycetes</taxon>
        <taxon>Russulales</taxon>
        <taxon>Auriscalpiaceae</taxon>
        <taxon>Auriscalpium</taxon>
    </lineage>
</organism>
<dbReference type="Proteomes" id="UP000814033">
    <property type="component" value="Unassembled WGS sequence"/>
</dbReference>